<keyword evidence="2" id="KW-1185">Reference proteome</keyword>
<reference evidence="1 2" key="1">
    <citation type="journal article" date="2017" name="Genome Biol. Evol.">
        <title>Phytophthora megakarya and P. palmivora, closely related causal agents of cacao black pod rot, underwent increases in genome sizes and gene numbers by different mechanisms.</title>
        <authorList>
            <person name="Ali S.S."/>
            <person name="Shao J."/>
            <person name="Lary D.J."/>
            <person name="Kronmiller B."/>
            <person name="Shen D."/>
            <person name="Strem M.D."/>
            <person name="Amoako-Attah I."/>
            <person name="Akrofi A.Y."/>
            <person name="Begoude B.A."/>
            <person name="Ten Hoopen G.M."/>
            <person name="Coulibaly K."/>
            <person name="Kebe B.I."/>
            <person name="Melnick R.L."/>
            <person name="Guiltinan M.J."/>
            <person name="Tyler B.M."/>
            <person name="Meinhardt L.W."/>
            <person name="Bailey B.A."/>
        </authorList>
    </citation>
    <scope>NUCLEOTIDE SEQUENCE [LARGE SCALE GENOMIC DNA]</scope>
    <source>
        <strain evidence="2">sbr112.9</strain>
    </source>
</reference>
<organism evidence="1 2">
    <name type="scientific">Phytophthora palmivora</name>
    <dbReference type="NCBI Taxonomy" id="4796"/>
    <lineage>
        <taxon>Eukaryota</taxon>
        <taxon>Sar</taxon>
        <taxon>Stramenopiles</taxon>
        <taxon>Oomycota</taxon>
        <taxon>Peronosporomycetes</taxon>
        <taxon>Peronosporales</taxon>
        <taxon>Peronosporaceae</taxon>
        <taxon>Phytophthora</taxon>
    </lineage>
</organism>
<dbReference type="EMBL" id="NCKW01003414">
    <property type="protein sequence ID" value="POM76606.1"/>
    <property type="molecule type" value="Genomic_DNA"/>
</dbReference>
<proteinExistence type="predicted"/>
<protein>
    <recommendedName>
        <fullName evidence="3">DDE-1 domain-containing protein</fullName>
    </recommendedName>
</protein>
<dbReference type="Proteomes" id="UP000237271">
    <property type="component" value="Unassembled WGS sequence"/>
</dbReference>
<dbReference type="AlphaFoldDB" id="A0A2P4YFM9"/>
<gene>
    <name evidence="1" type="ORF">PHPALM_6132</name>
</gene>
<comment type="caution">
    <text evidence="1">The sequence shown here is derived from an EMBL/GenBank/DDBJ whole genome shotgun (WGS) entry which is preliminary data.</text>
</comment>
<sequence length="98" mass="11167">MQVYTNAKDLTINIFCFHFGERSNMSKPILLLLDDFSGPWTREVIEYAKDIDIALMKVPLTATSMSQPADATWYGPLKVRPRNKWIWTASNAATWGSI</sequence>
<evidence type="ECO:0008006" key="3">
    <source>
        <dbReference type="Google" id="ProtNLM"/>
    </source>
</evidence>
<dbReference type="OrthoDB" id="88412at2759"/>
<accession>A0A2P4YFM9</accession>
<name>A0A2P4YFM9_9STRA</name>
<evidence type="ECO:0000313" key="1">
    <source>
        <dbReference type="EMBL" id="POM76606.1"/>
    </source>
</evidence>
<evidence type="ECO:0000313" key="2">
    <source>
        <dbReference type="Proteomes" id="UP000237271"/>
    </source>
</evidence>